<gene>
    <name evidence="2" type="ORF">SDC9_169006</name>
</gene>
<evidence type="ECO:0000313" key="2">
    <source>
        <dbReference type="EMBL" id="MPN21626.1"/>
    </source>
</evidence>
<dbReference type="AlphaFoldDB" id="A0A645G671"/>
<protein>
    <submittedName>
        <fullName evidence="2">Uncharacterized protein</fullName>
    </submittedName>
</protein>
<reference evidence="2" key="1">
    <citation type="submission" date="2019-08" db="EMBL/GenBank/DDBJ databases">
        <authorList>
            <person name="Kucharzyk K."/>
            <person name="Murdoch R.W."/>
            <person name="Higgins S."/>
            <person name="Loffler F."/>
        </authorList>
    </citation>
    <scope>NUCLEOTIDE SEQUENCE</scope>
</reference>
<name>A0A645G671_9ZZZZ</name>
<organism evidence="2">
    <name type="scientific">bioreactor metagenome</name>
    <dbReference type="NCBI Taxonomy" id="1076179"/>
    <lineage>
        <taxon>unclassified sequences</taxon>
        <taxon>metagenomes</taxon>
        <taxon>ecological metagenomes</taxon>
    </lineage>
</organism>
<sequence>MHRLCHRRSTGGLHRHAFSVRCVGQGCLRHVVHQRADVRHADFAHRADRAVPVHASRLQVARAPAELSSAASGAAGHADRQRGRRRAGGRAGLAGLQRARAYLVRPALHVVFHGTAVSGGGPNHLLHRRAGPGHLHTRASDGCGVAAPGHHAAITGAAGRGQLSGGAQ</sequence>
<feature type="region of interest" description="Disordered" evidence="1">
    <location>
        <begin position="64"/>
        <end position="91"/>
    </location>
</feature>
<dbReference type="EMBL" id="VSSQ01069639">
    <property type="protein sequence ID" value="MPN21626.1"/>
    <property type="molecule type" value="Genomic_DNA"/>
</dbReference>
<accession>A0A645G671</accession>
<comment type="caution">
    <text evidence="2">The sequence shown here is derived from an EMBL/GenBank/DDBJ whole genome shotgun (WGS) entry which is preliminary data.</text>
</comment>
<feature type="compositionally biased region" description="Low complexity" evidence="1">
    <location>
        <begin position="64"/>
        <end position="76"/>
    </location>
</feature>
<evidence type="ECO:0000256" key="1">
    <source>
        <dbReference type="SAM" id="MobiDB-lite"/>
    </source>
</evidence>
<proteinExistence type="predicted"/>